<organism evidence="3 4">
    <name type="scientific">Coprinopsis cinerea (strain Okayama-7 / 130 / ATCC MYA-4618 / FGSC 9003)</name>
    <name type="common">Inky cap fungus</name>
    <name type="synonym">Hormographiella aspergillata</name>
    <dbReference type="NCBI Taxonomy" id="240176"/>
    <lineage>
        <taxon>Eukaryota</taxon>
        <taxon>Fungi</taxon>
        <taxon>Dikarya</taxon>
        <taxon>Basidiomycota</taxon>
        <taxon>Agaricomycotina</taxon>
        <taxon>Agaricomycetes</taxon>
        <taxon>Agaricomycetidae</taxon>
        <taxon>Agaricales</taxon>
        <taxon>Agaricineae</taxon>
        <taxon>Psathyrellaceae</taxon>
        <taxon>Coprinopsis</taxon>
    </lineage>
</organism>
<proteinExistence type="predicted"/>
<dbReference type="VEuPathDB" id="FungiDB:CC1G_10755"/>
<dbReference type="Gene3D" id="1.20.1280.50">
    <property type="match status" value="1"/>
</dbReference>
<dbReference type="OMA" id="RAINTHH"/>
<dbReference type="AlphaFoldDB" id="A8P3B4"/>
<sequence length="275" mass="30723">MSSDIQFAVGPDLAPPISQLPDEILCKIFSDAQEYDIFSRSSEMVRKFRSWLAVTHVCVRWRNAALACSALWGRLITNAAGPEWLKAMTERSKQCSISVRIDADVLEHEKAIRGMLLRPSRLRALRMYGGTASLQQALALLKVPATQLEELNIAFPSLMTPGKSIFPDNFLANHAPKLQRLTLTNCDFPWHPSPRFDNLTTLNITHYANSLHPPPLSRLQVLLDALAEMPNLVELNLQQFAVHRARAQIQPKFDARPQRQAGGSRASSVRPISPA</sequence>
<comment type="caution">
    <text evidence="3">The sequence shown here is derived from an EMBL/GenBank/DDBJ whole genome shotgun (WGS) entry which is preliminary data.</text>
</comment>
<dbReference type="KEGG" id="cci:CC1G_10755"/>
<dbReference type="SUPFAM" id="SSF52047">
    <property type="entry name" value="RNI-like"/>
    <property type="match status" value="1"/>
</dbReference>
<dbReference type="Gene3D" id="3.80.10.10">
    <property type="entry name" value="Ribonuclease Inhibitor"/>
    <property type="match status" value="1"/>
</dbReference>
<dbReference type="InParanoid" id="A8P3B4"/>
<dbReference type="OrthoDB" id="2884925at2759"/>
<name>A8P3B4_COPC7</name>
<dbReference type="EMBL" id="AACS02000004">
    <property type="protein sequence ID" value="EAU83314.1"/>
    <property type="molecule type" value="Genomic_DNA"/>
</dbReference>
<dbReference type="Pfam" id="PF12937">
    <property type="entry name" value="F-box-like"/>
    <property type="match status" value="1"/>
</dbReference>
<evidence type="ECO:0000313" key="4">
    <source>
        <dbReference type="Proteomes" id="UP000001861"/>
    </source>
</evidence>
<dbReference type="RefSeq" id="XP_001838513.1">
    <property type="nucleotide sequence ID" value="XM_001838461.1"/>
</dbReference>
<evidence type="ECO:0000313" key="3">
    <source>
        <dbReference type="EMBL" id="EAU83314.1"/>
    </source>
</evidence>
<evidence type="ECO:0000259" key="2">
    <source>
        <dbReference type="PROSITE" id="PS50181"/>
    </source>
</evidence>
<feature type="region of interest" description="Disordered" evidence="1">
    <location>
        <begin position="252"/>
        <end position="275"/>
    </location>
</feature>
<dbReference type="InterPro" id="IPR001810">
    <property type="entry name" value="F-box_dom"/>
</dbReference>
<dbReference type="PROSITE" id="PS50181">
    <property type="entry name" value="FBOX"/>
    <property type="match status" value="1"/>
</dbReference>
<evidence type="ECO:0000256" key="1">
    <source>
        <dbReference type="SAM" id="MobiDB-lite"/>
    </source>
</evidence>
<protein>
    <recommendedName>
        <fullName evidence="2">F-box domain-containing protein</fullName>
    </recommendedName>
</protein>
<accession>A8P3B4</accession>
<feature type="domain" description="F-box" evidence="2">
    <location>
        <begin position="14"/>
        <end position="64"/>
    </location>
</feature>
<dbReference type="GeneID" id="6015105"/>
<gene>
    <name evidence="3" type="ORF">CC1G_10755</name>
</gene>
<reference evidence="3 4" key="1">
    <citation type="journal article" date="2010" name="Proc. Natl. Acad. Sci. U.S.A.">
        <title>Insights into evolution of multicellular fungi from the assembled chromosomes of the mushroom Coprinopsis cinerea (Coprinus cinereus).</title>
        <authorList>
            <person name="Stajich J.E."/>
            <person name="Wilke S.K."/>
            <person name="Ahren D."/>
            <person name="Au C.H."/>
            <person name="Birren B.W."/>
            <person name="Borodovsky M."/>
            <person name="Burns C."/>
            <person name="Canback B."/>
            <person name="Casselton L.A."/>
            <person name="Cheng C.K."/>
            <person name="Deng J."/>
            <person name="Dietrich F.S."/>
            <person name="Fargo D.C."/>
            <person name="Farman M.L."/>
            <person name="Gathman A.C."/>
            <person name="Goldberg J."/>
            <person name="Guigo R."/>
            <person name="Hoegger P.J."/>
            <person name="Hooker J.B."/>
            <person name="Huggins A."/>
            <person name="James T.Y."/>
            <person name="Kamada T."/>
            <person name="Kilaru S."/>
            <person name="Kodira C."/>
            <person name="Kues U."/>
            <person name="Kupfer D."/>
            <person name="Kwan H.S."/>
            <person name="Lomsadze A."/>
            <person name="Li W."/>
            <person name="Lilly W.W."/>
            <person name="Ma L.J."/>
            <person name="Mackey A.J."/>
            <person name="Manning G."/>
            <person name="Martin F."/>
            <person name="Muraguchi H."/>
            <person name="Natvig D.O."/>
            <person name="Palmerini H."/>
            <person name="Ramesh M.A."/>
            <person name="Rehmeyer C.J."/>
            <person name="Roe B.A."/>
            <person name="Shenoy N."/>
            <person name="Stanke M."/>
            <person name="Ter-Hovhannisyan V."/>
            <person name="Tunlid A."/>
            <person name="Velagapudi R."/>
            <person name="Vision T.J."/>
            <person name="Zeng Q."/>
            <person name="Zolan M.E."/>
            <person name="Pukkila P.J."/>
        </authorList>
    </citation>
    <scope>NUCLEOTIDE SEQUENCE [LARGE SCALE GENOMIC DNA]</scope>
    <source>
        <strain evidence="4">Okayama-7 / 130 / ATCC MYA-4618 / FGSC 9003</strain>
    </source>
</reference>
<dbReference type="Proteomes" id="UP000001861">
    <property type="component" value="Unassembled WGS sequence"/>
</dbReference>
<keyword evidence="4" id="KW-1185">Reference proteome</keyword>
<dbReference type="InterPro" id="IPR032675">
    <property type="entry name" value="LRR_dom_sf"/>
</dbReference>